<dbReference type="Proteomes" id="UP000037566">
    <property type="component" value="Unassembled WGS sequence"/>
</dbReference>
<keyword evidence="2" id="KW-1133">Transmembrane helix</keyword>
<dbReference type="EMBL" id="LHUQ01000017">
    <property type="protein sequence ID" value="KON63951.1"/>
    <property type="molecule type" value="Genomic_DNA"/>
</dbReference>
<evidence type="ECO:0000256" key="2">
    <source>
        <dbReference type="SAM" id="Phobius"/>
    </source>
</evidence>
<evidence type="ECO:0000256" key="1">
    <source>
        <dbReference type="SAM" id="MobiDB-lite"/>
    </source>
</evidence>
<sequence length="89" mass="10431">MGIAILSSEAIVAFLLVFLGLFIPFLFRIIVYIIRFTYHLFIYFVSGEYKKDMAKIDQEDAEKAKAEAAKRQESKNRGFEDEIRKKYNL</sequence>
<accession>A0A0M0EGB9</accession>
<comment type="caution">
    <text evidence="3">The sequence shown here is derived from an EMBL/GenBank/DDBJ whole genome shotgun (WGS) entry which is preliminary data.</text>
</comment>
<dbReference type="STRING" id="33995.KOEU_25440"/>
<feature type="transmembrane region" description="Helical" evidence="2">
    <location>
        <begin position="12"/>
        <end position="34"/>
    </location>
</feature>
<organism evidence="3 4">
    <name type="scientific">Komagataeibacter europaeus</name>
    <name type="common">Gluconacetobacter europaeus</name>
    <dbReference type="NCBI Taxonomy" id="33995"/>
    <lineage>
        <taxon>Bacteria</taxon>
        <taxon>Pseudomonadati</taxon>
        <taxon>Pseudomonadota</taxon>
        <taxon>Alphaproteobacteria</taxon>
        <taxon>Acetobacterales</taxon>
        <taxon>Acetobacteraceae</taxon>
        <taxon>Komagataeibacter</taxon>
    </lineage>
</organism>
<gene>
    <name evidence="3" type="ORF">KOEU_25440</name>
</gene>
<evidence type="ECO:0000313" key="4">
    <source>
        <dbReference type="Proteomes" id="UP000037566"/>
    </source>
</evidence>
<protein>
    <submittedName>
        <fullName evidence="3">Uncharacterized protein</fullName>
    </submittedName>
</protein>
<keyword evidence="2" id="KW-0812">Transmembrane</keyword>
<dbReference type="RefSeq" id="WP_200906113.1">
    <property type="nucleotide sequence ID" value="NZ_LHUQ01000017.1"/>
</dbReference>
<reference evidence="3" key="1">
    <citation type="submission" date="2015-08" db="EMBL/GenBank/DDBJ databases">
        <title>Draft genome sequence of Komagataeibacter europaeus CECT 8546 a cellulose producer strain from vinegar produced by the traditional method.</title>
        <authorList>
            <person name="Poehlein A."/>
            <person name="Valera M.J."/>
            <person name="Haack F.S."/>
            <person name="Mas A."/>
            <person name="Daniel R."/>
            <person name="Streit W.R."/>
            <person name="Mateo E."/>
        </authorList>
    </citation>
    <scope>NUCLEOTIDE SEQUENCE [LARGE SCALE GENOMIC DNA]</scope>
    <source>
        <strain evidence="3">CECT 8546</strain>
    </source>
</reference>
<name>A0A0M0EGB9_KOMEU</name>
<dbReference type="PATRIC" id="fig|33995.3.peg.2827"/>
<keyword evidence="4" id="KW-1185">Reference proteome</keyword>
<proteinExistence type="predicted"/>
<feature type="region of interest" description="Disordered" evidence="1">
    <location>
        <begin position="67"/>
        <end position="89"/>
    </location>
</feature>
<keyword evidence="2" id="KW-0472">Membrane</keyword>
<evidence type="ECO:0000313" key="3">
    <source>
        <dbReference type="EMBL" id="KON63951.1"/>
    </source>
</evidence>
<dbReference type="AlphaFoldDB" id="A0A0M0EGB9"/>